<reference evidence="2 3" key="1">
    <citation type="journal article" date="2024" name="bioRxiv">
        <title>Comparative genomics of Cryptococcus and Kwoniella reveals pathogenesis evolution and contrasting karyotype dynamics via intercentromeric recombination or chromosome fusion.</title>
        <authorList>
            <person name="Coelho M.A."/>
            <person name="David-Palma M."/>
            <person name="Shea T."/>
            <person name="Bowers K."/>
            <person name="McGinley-Smith S."/>
            <person name="Mohammad A.W."/>
            <person name="Gnirke A."/>
            <person name="Yurkov A.M."/>
            <person name="Nowrousian M."/>
            <person name="Sun S."/>
            <person name="Cuomo C.A."/>
            <person name="Heitman J."/>
        </authorList>
    </citation>
    <scope>NUCLEOTIDE SEQUENCE [LARGE SCALE GENOMIC DNA]</scope>
    <source>
        <strain evidence="2 3">CBS 13917</strain>
    </source>
</reference>
<dbReference type="EMBL" id="JBCAWK010000006">
    <property type="protein sequence ID" value="KAK8854801.1"/>
    <property type="molecule type" value="Genomic_DNA"/>
</dbReference>
<evidence type="ECO:0008006" key="4">
    <source>
        <dbReference type="Google" id="ProtNLM"/>
    </source>
</evidence>
<feature type="signal peptide" evidence="1">
    <location>
        <begin position="1"/>
        <end position="31"/>
    </location>
</feature>
<keyword evidence="3" id="KW-1185">Reference proteome</keyword>
<protein>
    <recommendedName>
        <fullName evidence="4">Alginate lyase domain-containing protein</fullName>
    </recommendedName>
</protein>
<sequence length="338" mass="37832">MVSSHYTTTLRSRLTTWLCIMALLFSLGVYADVPTAGLAVWESEASLSDPHNELFDKIGGKPNLTFLEAASKVPYRPVHVRAQGIGWTMNGHRQYVAYFYRNNRWVLSVVQVLRFQNAISQALHNTADFAAAMTNNARSYLGYQTGRWATHAWSFYTGLNGDGFTVVSKLMLPRGITEASEAIKLVKMLANLYGFTSDIPSFNPTNNNYKHERRAPFDPSADHIGDNNTIAPAVADEHSDRLQDYGIFASHPINDDFAKYFMVYFTPEYFGAGHLLTGSSVNGTTDASAVEKRSETSTCQNNPLLSSRYIYWLPWPTEKDTGCVGDVRCFRDDLVLEC</sequence>
<gene>
    <name evidence="2" type="ORF">IAR55_003540</name>
</gene>
<evidence type="ECO:0000256" key="1">
    <source>
        <dbReference type="SAM" id="SignalP"/>
    </source>
</evidence>
<dbReference type="KEGG" id="kne:92180798"/>
<feature type="chain" id="PRO_5043362572" description="Alginate lyase domain-containing protein" evidence="1">
    <location>
        <begin position="32"/>
        <end position="338"/>
    </location>
</feature>
<organism evidence="2 3">
    <name type="scientific">Kwoniella newhampshirensis</name>
    <dbReference type="NCBI Taxonomy" id="1651941"/>
    <lineage>
        <taxon>Eukaryota</taxon>
        <taxon>Fungi</taxon>
        <taxon>Dikarya</taxon>
        <taxon>Basidiomycota</taxon>
        <taxon>Agaricomycotina</taxon>
        <taxon>Tremellomycetes</taxon>
        <taxon>Tremellales</taxon>
        <taxon>Cryptococcaceae</taxon>
        <taxon>Kwoniella</taxon>
    </lineage>
</organism>
<dbReference type="GeneID" id="92180798"/>
<proteinExistence type="predicted"/>
<keyword evidence="1" id="KW-0732">Signal</keyword>
<dbReference type="RefSeq" id="XP_066803039.1">
    <property type="nucleotide sequence ID" value="XM_066946647.1"/>
</dbReference>
<dbReference type="Proteomes" id="UP001388673">
    <property type="component" value="Unassembled WGS sequence"/>
</dbReference>
<dbReference type="AlphaFoldDB" id="A0AAW0YR58"/>
<evidence type="ECO:0000313" key="2">
    <source>
        <dbReference type="EMBL" id="KAK8854801.1"/>
    </source>
</evidence>
<name>A0AAW0YR58_9TREE</name>
<comment type="caution">
    <text evidence="2">The sequence shown here is derived from an EMBL/GenBank/DDBJ whole genome shotgun (WGS) entry which is preliminary data.</text>
</comment>
<accession>A0AAW0YR58</accession>
<evidence type="ECO:0000313" key="3">
    <source>
        <dbReference type="Proteomes" id="UP001388673"/>
    </source>
</evidence>